<evidence type="ECO:0000313" key="3">
    <source>
        <dbReference type="EMBL" id="QOS12750.1"/>
    </source>
</evidence>
<feature type="domain" description="Pyrrolo-quinoline quinone repeat" evidence="2">
    <location>
        <begin position="241"/>
        <end position="375"/>
    </location>
</feature>
<dbReference type="PANTHER" id="PTHR34512">
    <property type="entry name" value="CELL SURFACE PROTEIN"/>
    <property type="match status" value="1"/>
</dbReference>
<protein>
    <submittedName>
        <fullName evidence="3">PQQ repeat protein</fullName>
    </submittedName>
</protein>
<dbReference type="Pfam" id="PF13360">
    <property type="entry name" value="PQQ_2"/>
    <property type="match status" value="2"/>
</dbReference>
<reference evidence="3" key="1">
    <citation type="journal article" date="2021" name="Front. Microbiol.">
        <title>Cellular and Genomic Properties of Haloferax gibbonsii LR2-5, the Host of Euryarchaeal Virus HFTV1.</title>
        <authorList>
            <person name="Tittes C."/>
            <person name="Schwarzer S."/>
            <person name="Pfeiffer F."/>
            <person name="Dyall-Smith M."/>
            <person name="Rodriguez-Franco M."/>
            <person name="Oksanen H.M."/>
            <person name="Quax T.E.F."/>
        </authorList>
    </citation>
    <scope>NUCLEOTIDE SEQUENCE</scope>
    <source>
        <strain evidence="3">LR2-5</strain>
    </source>
</reference>
<evidence type="ECO:0000256" key="1">
    <source>
        <dbReference type="SAM" id="MobiDB-lite"/>
    </source>
</evidence>
<feature type="compositionally biased region" description="Polar residues" evidence="1">
    <location>
        <begin position="23"/>
        <end position="32"/>
    </location>
</feature>
<dbReference type="GeneID" id="59460278"/>
<dbReference type="Proteomes" id="UP000663064">
    <property type="component" value="Chromosome"/>
</dbReference>
<feature type="compositionally biased region" description="Low complexity" evidence="1">
    <location>
        <begin position="33"/>
        <end position="42"/>
    </location>
</feature>
<feature type="region of interest" description="Disordered" evidence="1">
    <location>
        <begin position="23"/>
        <end position="57"/>
    </location>
</feature>
<evidence type="ECO:0000313" key="4">
    <source>
        <dbReference type="Proteomes" id="UP000663064"/>
    </source>
</evidence>
<dbReference type="SUPFAM" id="SSF63825">
    <property type="entry name" value="YWTD domain"/>
    <property type="match status" value="1"/>
</dbReference>
<dbReference type="RefSeq" id="WP_275944732.1">
    <property type="nucleotide sequence ID" value="NZ_CP063205.1"/>
</dbReference>
<evidence type="ECO:0000259" key="2">
    <source>
        <dbReference type="Pfam" id="PF13360"/>
    </source>
</evidence>
<dbReference type="InterPro" id="IPR015943">
    <property type="entry name" value="WD40/YVTN_repeat-like_dom_sf"/>
</dbReference>
<dbReference type="Gene3D" id="2.130.10.10">
    <property type="entry name" value="YVTN repeat-like/Quinoprotein amine dehydrogenase"/>
    <property type="match status" value="1"/>
</dbReference>
<name>A0A871BIZ6_HALGI</name>
<organism evidence="3 4">
    <name type="scientific">Haloferax gibbonsii</name>
    <dbReference type="NCBI Taxonomy" id="35746"/>
    <lineage>
        <taxon>Archaea</taxon>
        <taxon>Methanobacteriati</taxon>
        <taxon>Methanobacteriota</taxon>
        <taxon>Stenosarchaea group</taxon>
        <taxon>Halobacteria</taxon>
        <taxon>Halobacteriales</taxon>
        <taxon>Haloferacaceae</taxon>
        <taxon>Haloferax</taxon>
    </lineage>
</organism>
<dbReference type="InterPro" id="IPR006311">
    <property type="entry name" value="TAT_signal"/>
</dbReference>
<dbReference type="PROSITE" id="PS51318">
    <property type="entry name" value="TAT"/>
    <property type="match status" value="1"/>
</dbReference>
<dbReference type="EMBL" id="CP063205">
    <property type="protein sequence ID" value="QOS12750.1"/>
    <property type="molecule type" value="Genomic_DNA"/>
</dbReference>
<proteinExistence type="predicted"/>
<dbReference type="Gene3D" id="2.40.128.630">
    <property type="match status" value="1"/>
</dbReference>
<dbReference type="PANTHER" id="PTHR34512:SF30">
    <property type="entry name" value="OUTER MEMBRANE PROTEIN ASSEMBLY FACTOR BAMB"/>
    <property type="match status" value="1"/>
</dbReference>
<gene>
    <name evidence="3" type="ORF">HfgLR_13110</name>
</gene>
<feature type="domain" description="Pyrrolo-quinoline quinone repeat" evidence="2">
    <location>
        <begin position="22"/>
        <end position="136"/>
    </location>
</feature>
<sequence>MDGQTRVTRRDALRVGGTLLGTSALASGTGRAQQSTETSSSQRTHDNPSGSLTHEWVSGGRYESGPIAAANGRIFLIPAGGRAIDVLSLETGQGQQLITTEASNLSGLTVADDILYASHEGGVTAFDTTRGEVWWQRQSGLGEPRYHPLVLDNWILVPNEQLGVYNAETSEELFVYAGQGSGPLAATTDQFFWLDRRSIRAFSVADGSPMWTREIQAEEYYPRPKNIATANGAVIGGIGHTVAAFEAATGTQRWVHDLGDEPRSQFVATPEALYVAHGYDNPVLKKLNTSSGEVMWRSRLPSDDGAGRPTVIGTTVLLMNGNTLIAIDSLSGDVRWERAFGNRLRIGSSPNDSPITVVGDRLLVQSDDGHVYSFRTEFDPWPQTSEGMGLGALAGLAAVAGAGLLSRWRGGA</sequence>
<dbReference type="InterPro" id="IPR011047">
    <property type="entry name" value="Quinoprotein_ADH-like_sf"/>
</dbReference>
<dbReference type="SUPFAM" id="SSF50998">
    <property type="entry name" value="Quinoprotein alcohol dehydrogenase-like"/>
    <property type="match status" value="1"/>
</dbReference>
<dbReference type="InterPro" id="IPR002372">
    <property type="entry name" value="PQQ_rpt_dom"/>
</dbReference>
<accession>A0A871BIZ6</accession>
<dbReference type="AlphaFoldDB" id="A0A871BIZ6"/>